<dbReference type="Proteomes" id="UP000078200">
    <property type="component" value="Unassembled WGS sequence"/>
</dbReference>
<protein>
    <submittedName>
        <fullName evidence="2">Uncharacterized protein</fullName>
    </submittedName>
</protein>
<reference evidence="2" key="1">
    <citation type="submission" date="2020-05" db="UniProtKB">
        <authorList>
            <consortium name="EnsemblMetazoa"/>
        </authorList>
    </citation>
    <scope>IDENTIFICATION</scope>
    <source>
        <strain evidence="2">TTRI</strain>
    </source>
</reference>
<proteinExistence type="predicted"/>
<evidence type="ECO:0000313" key="2">
    <source>
        <dbReference type="EnsemblMetazoa" id="GAUT039253-PA"/>
    </source>
</evidence>
<evidence type="ECO:0000256" key="1">
    <source>
        <dbReference type="SAM" id="MobiDB-lite"/>
    </source>
</evidence>
<dbReference type="AlphaFoldDB" id="A0A1A9VJB4"/>
<evidence type="ECO:0000313" key="3">
    <source>
        <dbReference type="Proteomes" id="UP000078200"/>
    </source>
</evidence>
<dbReference type="VEuPathDB" id="VectorBase:GAUT039253"/>
<accession>A0A1A9VJB4</accession>
<sequence>MDAINCVYYYMAHNWSDDALMFGKVVVVVDHRQTCLLGAFAILSCGIITSAMLGDNNGNKSNSNSSNKSSIRNTNTQSGFCEEKRNISLVKILMFTLKNKSIKRMKLNS</sequence>
<keyword evidence="3" id="KW-1185">Reference proteome</keyword>
<organism evidence="2 3">
    <name type="scientific">Glossina austeni</name>
    <name type="common">Savannah tsetse fly</name>
    <dbReference type="NCBI Taxonomy" id="7395"/>
    <lineage>
        <taxon>Eukaryota</taxon>
        <taxon>Metazoa</taxon>
        <taxon>Ecdysozoa</taxon>
        <taxon>Arthropoda</taxon>
        <taxon>Hexapoda</taxon>
        <taxon>Insecta</taxon>
        <taxon>Pterygota</taxon>
        <taxon>Neoptera</taxon>
        <taxon>Endopterygota</taxon>
        <taxon>Diptera</taxon>
        <taxon>Brachycera</taxon>
        <taxon>Muscomorpha</taxon>
        <taxon>Hippoboscoidea</taxon>
        <taxon>Glossinidae</taxon>
        <taxon>Glossina</taxon>
    </lineage>
</organism>
<feature type="compositionally biased region" description="Low complexity" evidence="1">
    <location>
        <begin position="58"/>
        <end position="70"/>
    </location>
</feature>
<name>A0A1A9VJB4_GLOAU</name>
<dbReference type="EnsemblMetazoa" id="GAUT039253-RA">
    <property type="protein sequence ID" value="GAUT039253-PA"/>
    <property type="gene ID" value="GAUT039253"/>
</dbReference>
<feature type="region of interest" description="Disordered" evidence="1">
    <location>
        <begin position="58"/>
        <end position="77"/>
    </location>
</feature>